<dbReference type="RefSeq" id="XP_029653290.2">
    <property type="nucleotide sequence ID" value="XM_029797430.2"/>
</dbReference>
<name>A0A6P7TTU6_9MOLL</name>
<organism evidence="2 3">
    <name type="scientific">Octopus sinensis</name>
    <name type="common">East Asian common octopus</name>
    <dbReference type="NCBI Taxonomy" id="2607531"/>
    <lineage>
        <taxon>Eukaryota</taxon>
        <taxon>Metazoa</taxon>
        <taxon>Spiralia</taxon>
        <taxon>Lophotrochozoa</taxon>
        <taxon>Mollusca</taxon>
        <taxon>Cephalopoda</taxon>
        <taxon>Coleoidea</taxon>
        <taxon>Octopodiformes</taxon>
        <taxon>Octopoda</taxon>
        <taxon>Incirrata</taxon>
        <taxon>Octopodidae</taxon>
        <taxon>Octopus</taxon>
    </lineage>
</organism>
<dbReference type="Proteomes" id="UP000515154">
    <property type="component" value="Linkage group LG30"/>
</dbReference>
<dbReference type="Pfam" id="PF17906">
    <property type="entry name" value="HTH_48"/>
    <property type="match status" value="1"/>
</dbReference>
<feature type="domain" description="Mos1 transposase HTH" evidence="1">
    <location>
        <begin position="11"/>
        <end position="59"/>
    </location>
</feature>
<dbReference type="InterPro" id="IPR052709">
    <property type="entry name" value="Transposase-MT_Hybrid"/>
</dbReference>
<gene>
    <name evidence="3" type="primary">LOC115226433</name>
</gene>
<evidence type="ECO:0000313" key="2">
    <source>
        <dbReference type="Proteomes" id="UP000515154"/>
    </source>
</evidence>
<evidence type="ECO:0000259" key="1">
    <source>
        <dbReference type="Pfam" id="PF17906"/>
    </source>
</evidence>
<evidence type="ECO:0000313" key="3">
    <source>
        <dbReference type="RefSeq" id="XP_029653290.2"/>
    </source>
</evidence>
<sequence length="152" mass="17185">MMAAPTVHFSKTEARAVMKFLFLQGKGAAEIHGEMKKVLKERCPSYSTVKIWVSRFRTGHFEVTDEPRSGRPTSVTTEDKADIVHFMILKDRWISAKVIAETLGISRERVGHIIHNILNMRQRSAKWVPNSKTEGPSEEVCESEKGICSIKS</sequence>
<proteinExistence type="predicted"/>
<reference evidence="3" key="1">
    <citation type="submission" date="2025-08" db="UniProtKB">
        <authorList>
            <consortium name="RefSeq"/>
        </authorList>
    </citation>
    <scope>IDENTIFICATION</scope>
</reference>
<dbReference type="Gene3D" id="1.10.10.1450">
    <property type="match status" value="1"/>
</dbReference>
<dbReference type="AlphaFoldDB" id="A0A6P7TTU6"/>
<dbReference type="InterPro" id="IPR041426">
    <property type="entry name" value="Mos1_HTH"/>
</dbReference>
<protein>
    <submittedName>
        <fullName evidence="3">Protein GVQW3-like</fullName>
    </submittedName>
</protein>
<accession>A0A6P7TTU6</accession>
<keyword evidence="2" id="KW-1185">Reference proteome</keyword>
<dbReference type="KEGG" id="osn:115226433"/>
<dbReference type="PANTHER" id="PTHR46060:SF1">
    <property type="entry name" value="MARINER MOS1 TRANSPOSASE-LIKE PROTEIN"/>
    <property type="match status" value="1"/>
</dbReference>
<dbReference type="PANTHER" id="PTHR46060">
    <property type="entry name" value="MARINER MOS1 TRANSPOSASE-LIKE PROTEIN"/>
    <property type="match status" value="1"/>
</dbReference>